<dbReference type="InterPro" id="IPR028624">
    <property type="entry name" value="Tscrpt_elong_fac_GreA/B"/>
</dbReference>
<keyword evidence="4 8" id="KW-0238">DNA-binding</keyword>
<dbReference type="GO" id="GO:0003677">
    <property type="term" value="F:DNA binding"/>
    <property type="evidence" value="ECO:0007669"/>
    <property type="project" value="UniProtKB-UniRule"/>
</dbReference>
<evidence type="ECO:0000256" key="4">
    <source>
        <dbReference type="ARBA" id="ARBA00023125"/>
    </source>
</evidence>
<dbReference type="NCBIfam" id="NF001263">
    <property type="entry name" value="PRK00226.1-4"/>
    <property type="match status" value="1"/>
</dbReference>
<dbReference type="InterPro" id="IPR001437">
    <property type="entry name" value="Tscrpt_elong_fac_GreA/B_C"/>
</dbReference>
<proteinExistence type="inferred from homology"/>
<evidence type="ECO:0000313" key="12">
    <source>
        <dbReference type="EMBL" id="OGY73956.1"/>
    </source>
</evidence>
<dbReference type="Pfam" id="PF01272">
    <property type="entry name" value="GreA_GreB"/>
    <property type="match status" value="1"/>
</dbReference>
<dbReference type="SUPFAM" id="SSF54534">
    <property type="entry name" value="FKBP-like"/>
    <property type="match status" value="1"/>
</dbReference>
<evidence type="ECO:0000256" key="8">
    <source>
        <dbReference type="HAMAP-Rule" id="MF_00105"/>
    </source>
</evidence>
<feature type="domain" description="Transcription elongation factor GreA/GreB N-terminal" evidence="11">
    <location>
        <begin position="7"/>
        <end position="74"/>
    </location>
</feature>
<evidence type="ECO:0000313" key="13">
    <source>
        <dbReference type="Proteomes" id="UP000178315"/>
    </source>
</evidence>
<dbReference type="InterPro" id="IPR036805">
    <property type="entry name" value="Tscrpt_elong_fac_GreA/B_N_sf"/>
</dbReference>
<dbReference type="InterPro" id="IPR022691">
    <property type="entry name" value="Tscrpt_elong_fac_GreA/B_N"/>
</dbReference>
<dbReference type="InterPro" id="IPR036953">
    <property type="entry name" value="GreA/GreB_C_sf"/>
</dbReference>
<dbReference type="PIRSF" id="PIRSF006092">
    <property type="entry name" value="GreA_GreB"/>
    <property type="match status" value="1"/>
</dbReference>
<dbReference type="GO" id="GO:0032784">
    <property type="term" value="P:regulation of DNA-templated transcription elongation"/>
    <property type="evidence" value="ECO:0007669"/>
    <property type="project" value="UniProtKB-UniRule"/>
</dbReference>
<dbReference type="GO" id="GO:0070063">
    <property type="term" value="F:RNA polymerase binding"/>
    <property type="evidence" value="ECO:0007669"/>
    <property type="project" value="InterPro"/>
</dbReference>
<dbReference type="SUPFAM" id="SSF46557">
    <property type="entry name" value="GreA transcript cleavage protein, N-terminal domain"/>
    <property type="match status" value="1"/>
</dbReference>
<evidence type="ECO:0000256" key="7">
    <source>
        <dbReference type="ARBA" id="ARBA00030776"/>
    </source>
</evidence>
<dbReference type="PROSITE" id="PS00829">
    <property type="entry name" value="GREAB_1"/>
    <property type="match status" value="1"/>
</dbReference>
<dbReference type="PANTHER" id="PTHR30437:SF4">
    <property type="entry name" value="TRANSCRIPTION ELONGATION FACTOR GREA"/>
    <property type="match status" value="1"/>
</dbReference>
<dbReference type="AlphaFoldDB" id="A0A1G2ABS8"/>
<evidence type="ECO:0000259" key="10">
    <source>
        <dbReference type="Pfam" id="PF01272"/>
    </source>
</evidence>
<evidence type="ECO:0000256" key="1">
    <source>
        <dbReference type="ARBA" id="ARBA00008213"/>
    </source>
</evidence>
<comment type="function">
    <text evidence="6 8 9">Necessary for efficient RNA polymerase transcription elongation past template-encoded arresting sites. The arresting sites in DNA have the property of trapping a certain fraction of elongating RNA polymerases that pass through, resulting in locked ternary complexes. Cleavage of the nascent transcript by cleavage factors such as GreA or GreB allows the resumption of elongation from the new 3'terminus. GreA releases sequences of 2 to 3 nucleotides.</text>
</comment>
<protein>
    <recommendedName>
        <fullName evidence="2 8">Transcription elongation factor GreA</fullName>
    </recommendedName>
    <alternativeName>
        <fullName evidence="7 8">Transcript cleavage factor GreA</fullName>
    </alternativeName>
</protein>
<dbReference type="PANTHER" id="PTHR30437">
    <property type="entry name" value="TRANSCRIPTION ELONGATION FACTOR GREA"/>
    <property type="match status" value="1"/>
</dbReference>
<evidence type="ECO:0000256" key="2">
    <source>
        <dbReference type="ARBA" id="ARBA00013729"/>
    </source>
</evidence>
<keyword evidence="3 8" id="KW-0805">Transcription regulation</keyword>
<dbReference type="EMBL" id="MHJU01000005">
    <property type="protein sequence ID" value="OGY73956.1"/>
    <property type="molecule type" value="Genomic_DNA"/>
</dbReference>
<organism evidence="12 13">
    <name type="scientific">Candidatus Jacksonbacteria bacterium RIFCSPLOWO2_02_FULL_44_20</name>
    <dbReference type="NCBI Taxonomy" id="1798460"/>
    <lineage>
        <taxon>Bacteria</taxon>
        <taxon>Candidatus Jacksoniibacteriota</taxon>
    </lineage>
</organism>
<dbReference type="Gene3D" id="1.10.287.180">
    <property type="entry name" value="Transcription elongation factor, GreA/GreB, N-terminal domain"/>
    <property type="match status" value="1"/>
</dbReference>
<feature type="domain" description="Transcription elongation factor GreA/GreB C-terminal" evidence="10">
    <location>
        <begin position="81"/>
        <end position="152"/>
    </location>
</feature>
<dbReference type="Gene3D" id="3.10.50.30">
    <property type="entry name" value="Transcription elongation factor, GreA/GreB, C-terminal domain"/>
    <property type="match status" value="1"/>
</dbReference>
<evidence type="ECO:0000256" key="5">
    <source>
        <dbReference type="ARBA" id="ARBA00023163"/>
    </source>
</evidence>
<dbReference type="GO" id="GO:0006354">
    <property type="term" value="P:DNA-templated transcription elongation"/>
    <property type="evidence" value="ECO:0007669"/>
    <property type="project" value="TreeGrafter"/>
</dbReference>
<evidence type="ECO:0000256" key="9">
    <source>
        <dbReference type="RuleBase" id="RU000556"/>
    </source>
</evidence>
<comment type="similarity">
    <text evidence="1 8 9">Belongs to the GreA/GreB family.</text>
</comment>
<evidence type="ECO:0000256" key="6">
    <source>
        <dbReference type="ARBA" id="ARBA00024916"/>
    </source>
</evidence>
<reference evidence="12 13" key="1">
    <citation type="journal article" date="2016" name="Nat. Commun.">
        <title>Thousands of microbial genomes shed light on interconnected biogeochemical processes in an aquifer system.</title>
        <authorList>
            <person name="Anantharaman K."/>
            <person name="Brown C.T."/>
            <person name="Hug L.A."/>
            <person name="Sharon I."/>
            <person name="Castelle C.J."/>
            <person name="Probst A.J."/>
            <person name="Thomas B.C."/>
            <person name="Singh A."/>
            <person name="Wilkins M.J."/>
            <person name="Karaoz U."/>
            <person name="Brodie E.L."/>
            <person name="Williams K.H."/>
            <person name="Hubbard S.S."/>
            <person name="Banfield J.F."/>
        </authorList>
    </citation>
    <scope>NUCLEOTIDE SEQUENCE [LARGE SCALE GENOMIC DNA]</scope>
</reference>
<evidence type="ECO:0000256" key="3">
    <source>
        <dbReference type="ARBA" id="ARBA00023015"/>
    </source>
</evidence>
<dbReference type="FunFam" id="1.10.287.180:FF:000001">
    <property type="entry name" value="Transcription elongation factor GreA"/>
    <property type="match status" value="1"/>
</dbReference>
<dbReference type="NCBIfam" id="TIGR01462">
    <property type="entry name" value="greA"/>
    <property type="match status" value="1"/>
</dbReference>
<gene>
    <name evidence="8" type="primary">greA</name>
    <name evidence="12" type="ORF">A3H61_02110</name>
</gene>
<dbReference type="InterPro" id="IPR006359">
    <property type="entry name" value="Tscrpt_elong_fac_GreA"/>
</dbReference>
<dbReference type="InterPro" id="IPR023459">
    <property type="entry name" value="Tscrpt_elong_fac_GreA/B_fam"/>
</dbReference>
<accession>A0A1G2ABS8</accession>
<dbReference type="InterPro" id="IPR018151">
    <property type="entry name" value="TF_GreA/GreB_CS"/>
</dbReference>
<dbReference type="HAMAP" id="MF_00105">
    <property type="entry name" value="GreA_GreB"/>
    <property type="match status" value="1"/>
</dbReference>
<dbReference type="Pfam" id="PF03449">
    <property type="entry name" value="GreA_GreB_N"/>
    <property type="match status" value="1"/>
</dbReference>
<evidence type="ECO:0000259" key="11">
    <source>
        <dbReference type="Pfam" id="PF03449"/>
    </source>
</evidence>
<dbReference type="Proteomes" id="UP000178315">
    <property type="component" value="Unassembled WGS sequence"/>
</dbReference>
<name>A0A1G2ABS8_9BACT</name>
<comment type="caution">
    <text evidence="12">The sequence shown here is derived from an EMBL/GenBank/DDBJ whole genome shotgun (WGS) entry which is preliminary data.</text>
</comment>
<sequence length="153" mass="16748">MDNNKFITPTGKQKLEEELTLLKNRRVLVAQKIKDAKELGDLSENAEYHAAKEEQGLIESRILEIESLLKSATVVQPTGSKTRISIGSRLTARSNQGEIIEYEIVGMSEADPKHGKISAHSPIGAAFLGAKKGDIIKVVIPAGKIEFTVQDIR</sequence>
<keyword evidence="5 8" id="KW-0804">Transcription</keyword>